<accession>A0ABP1GA52</accession>
<comment type="caution">
    <text evidence="11">The sequence shown here is derived from an EMBL/GenBank/DDBJ whole genome shotgun (WGS) entry which is preliminary data.</text>
</comment>
<dbReference type="HAMAP" id="MF_00692">
    <property type="entry name" value="SelO"/>
    <property type="match status" value="1"/>
</dbReference>
<evidence type="ECO:0000256" key="6">
    <source>
        <dbReference type="ARBA" id="ARBA00022741"/>
    </source>
</evidence>
<sequence length="665" mass="73345">MVALESLKFDNLALRALPVDEEKGSRIRQVAKANYSRVSPTPVKNPRLVAVSQPALQLLDLDPREAERPEFAEVMAGNRTLPGMDTAAHCYCGHQFGNFAGQLGDGAAIYLGEVVNAAGARWEMQLKGAGLTPFSRTADGRKVLRSSIREFLASEAMHHLGIPTTRAGSIVTSDTMIVRDPLYTGDPIEERASVVLRIAPSFFRFGSFEIFNHTDIKTGRSGPSAGKGLEHTMLPEMLDHIIRTFFPHFWKAPSGSLREDADTRQDMYMEFYEEVCKRTAQLVAGWQCIGFCHGVLNTDNMSILGLTIDYGPYGFMDRYDPEFVPNQSDDTGRYRFEEQPAACYWNCEKLAEALKAVLSKGRALSWLQSNFYLTYQRAYDRTMRHKLGLLELEDDGDGALVIDLLQTMRETGADFTNTFRWLAEVPLPAPSSVRSQPSTAQNGKGSGPDESKANGANASASGAQPEAGRFLERMLGSLATPQELADASQPTMPAQQLRVLMQFAHNESLLAALGASKEMLQRESKRLQQQAELGKVSAEDKAAKDKQKWNAWLARYHARLQLEANAGASAPERLNAMNSVNPRYVLRNWIAQSAIQAAESGNYNEVKRVLRLLEQPFADDAAQSLNDEQSPSSEGASCSVASKVTLRYDGPVPQWAKQLCVSCSS</sequence>
<keyword evidence="5" id="KW-0479">Metal-binding</keyword>
<organism evidence="11 12">
    <name type="scientific">Coccomyxa viridis</name>
    <dbReference type="NCBI Taxonomy" id="1274662"/>
    <lineage>
        <taxon>Eukaryota</taxon>
        <taxon>Viridiplantae</taxon>
        <taxon>Chlorophyta</taxon>
        <taxon>core chlorophytes</taxon>
        <taxon>Trebouxiophyceae</taxon>
        <taxon>Trebouxiophyceae incertae sedis</taxon>
        <taxon>Coccomyxaceae</taxon>
        <taxon>Coccomyxa</taxon>
    </lineage>
</organism>
<comment type="cofactor">
    <cofactor evidence="1">
        <name>Mg(2+)</name>
        <dbReference type="ChEBI" id="CHEBI:18420"/>
    </cofactor>
</comment>
<protein>
    <recommendedName>
        <fullName evidence="9">Selenoprotein O</fullName>
    </recommendedName>
</protein>
<keyword evidence="7" id="KW-0067">ATP-binding</keyword>
<feature type="compositionally biased region" description="Low complexity" evidence="10">
    <location>
        <begin position="453"/>
        <end position="463"/>
    </location>
</feature>
<gene>
    <name evidence="11" type="primary">g10657</name>
    <name evidence="11" type="ORF">VP750_LOCUS9557</name>
</gene>
<proteinExistence type="inferred from homology"/>
<keyword evidence="8" id="KW-0460">Magnesium</keyword>
<dbReference type="Pfam" id="PF02696">
    <property type="entry name" value="SelO"/>
    <property type="match status" value="1"/>
</dbReference>
<evidence type="ECO:0000256" key="8">
    <source>
        <dbReference type="ARBA" id="ARBA00022842"/>
    </source>
</evidence>
<evidence type="ECO:0000256" key="3">
    <source>
        <dbReference type="ARBA" id="ARBA00022679"/>
    </source>
</evidence>
<dbReference type="NCBIfam" id="NF000658">
    <property type="entry name" value="PRK00029.1"/>
    <property type="match status" value="1"/>
</dbReference>
<evidence type="ECO:0000256" key="2">
    <source>
        <dbReference type="ARBA" id="ARBA00009747"/>
    </source>
</evidence>
<keyword evidence="4" id="KW-0548">Nucleotidyltransferase</keyword>
<feature type="region of interest" description="Disordered" evidence="10">
    <location>
        <begin position="429"/>
        <end position="465"/>
    </location>
</feature>
<comment type="similarity">
    <text evidence="2">Belongs to the SELO family.</text>
</comment>
<evidence type="ECO:0000256" key="7">
    <source>
        <dbReference type="ARBA" id="ARBA00022840"/>
    </source>
</evidence>
<name>A0ABP1GA52_9CHLO</name>
<keyword evidence="12" id="KW-1185">Reference proteome</keyword>
<dbReference type="EMBL" id="CAXHTA020000017">
    <property type="protein sequence ID" value="CAL5227651.1"/>
    <property type="molecule type" value="Genomic_DNA"/>
</dbReference>
<evidence type="ECO:0000256" key="9">
    <source>
        <dbReference type="ARBA" id="ARBA00031547"/>
    </source>
</evidence>
<dbReference type="PANTHER" id="PTHR12153">
    <property type="entry name" value="SELENOPROTEIN O"/>
    <property type="match status" value="1"/>
</dbReference>
<evidence type="ECO:0000313" key="11">
    <source>
        <dbReference type="EMBL" id="CAL5227651.1"/>
    </source>
</evidence>
<evidence type="ECO:0000313" key="12">
    <source>
        <dbReference type="Proteomes" id="UP001497392"/>
    </source>
</evidence>
<keyword evidence="3" id="KW-0808">Transferase</keyword>
<dbReference type="InterPro" id="IPR003846">
    <property type="entry name" value="SelO"/>
</dbReference>
<evidence type="ECO:0000256" key="5">
    <source>
        <dbReference type="ARBA" id="ARBA00022723"/>
    </source>
</evidence>
<dbReference type="PANTHER" id="PTHR12153:SF15">
    <property type="entry name" value="PROTEIN ADENYLYLTRANSFERASE SELO, MITOCHONDRIAL"/>
    <property type="match status" value="1"/>
</dbReference>
<reference evidence="11 12" key="1">
    <citation type="submission" date="2024-06" db="EMBL/GenBank/DDBJ databases">
        <authorList>
            <person name="Kraege A."/>
            <person name="Thomma B."/>
        </authorList>
    </citation>
    <scope>NUCLEOTIDE SEQUENCE [LARGE SCALE GENOMIC DNA]</scope>
</reference>
<evidence type="ECO:0000256" key="4">
    <source>
        <dbReference type="ARBA" id="ARBA00022695"/>
    </source>
</evidence>
<feature type="compositionally biased region" description="Polar residues" evidence="10">
    <location>
        <begin position="432"/>
        <end position="443"/>
    </location>
</feature>
<keyword evidence="6" id="KW-0547">Nucleotide-binding</keyword>
<dbReference type="Proteomes" id="UP001497392">
    <property type="component" value="Unassembled WGS sequence"/>
</dbReference>
<evidence type="ECO:0000256" key="10">
    <source>
        <dbReference type="SAM" id="MobiDB-lite"/>
    </source>
</evidence>
<evidence type="ECO:0000256" key="1">
    <source>
        <dbReference type="ARBA" id="ARBA00001946"/>
    </source>
</evidence>